<dbReference type="Proteomes" id="UP000824120">
    <property type="component" value="Chromosome 11"/>
</dbReference>
<organism evidence="1 2">
    <name type="scientific">Solanum commersonii</name>
    <name type="common">Commerson's wild potato</name>
    <name type="synonym">Commerson's nightshade</name>
    <dbReference type="NCBI Taxonomy" id="4109"/>
    <lineage>
        <taxon>Eukaryota</taxon>
        <taxon>Viridiplantae</taxon>
        <taxon>Streptophyta</taxon>
        <taxon>Embryophyta</taxon>
        <taxon>Tracheophyta</taxon>
        <taxon>Spermatophyta</taxon>
        <taxon>Magnoliopsida</taxon>
        <taxon>eudicotyledons</taxon>
        <taxon>Gunneridae</taxon>
        <taxon>Pentapetalae</taxon>
        <taxon>asterids</taxon>
        <taxon>lamiids</taxon>
        <taxon>Solanales</taxon>
        <taxon>Solanaceae</taxon>
        <taxon>Solanoideae</taxon>
        <taxon>Solaneae</taxon>
        <taxon>Solanum</taxon>
    </lineage>
</organism>
<dbReference type="OrthoDB" id="1741334at2759"/>
<accession>A0A9J5WQM2</accession>
<keyword evidence="2" id="KW-1185">Reference proteome</keyword>
<protein>
    <submittedName>
        <fullName evidence="1">Uncharacterized protein</fullName>
    </submittedName>
</protein>
<reference evidence="1 2" key="1">
    <citation type="submission" date="2020-09" db="EMBL/GenBank/DDBJ databases">
        <title>De no assembly of potato wild relative species, Solanum commersonii.</title>
        <authorList>
            <person name="Cho K."/>
        </authorList>
    </citation>
    <scope>NUCLEOTIDE SEQUENCE [LARGE SCALE GENOMIC DNA]</scope>
    <source>
        <strain evidence="1">LZ3.2</strain>
        <tissue evidence="1">Leaf</tissue>
    </source>
</reference>
<dbReference type="AlphaFoldDB" id="A0A9J5WQM2"/>
<gene>
    <name evidence="1" type="ORF">H5410_057747</name>
</gene>
<proteinExistence type="predicted"/>
<dbReference type="EMBL" id="JACXVP010000011">
    <property type="protein sequence ID" value="KAG5577613.1"/>
    <property type="molecule type" value="Genomic_DNA"/>
</dbReference>
<sequence>MSHGVNLDTPHRAISVSSGPLKCHIKVADPGRPFLSEPILAKESTCFSQSGVSARGRKFDSNWHQTHQSEIHTGKKRVKKSIQICNAITTTTTAITSQFKASKAYLYPSAYPLQPTPQDLLTGRQPPLHISKPFQSRFPQLVHHRGHSHPLPNNLVPNLIAPSVPTHSSQHPHLRNMHFLDMCGLDWPTLRSIQQGRCLPEGFKEGVEGWWKSFEISGRLGFILAGKLKLLKSKLKEWNIA</sequence>
<name>A0A9J5WQM2_SOLCO</name>
<evidence type="ECO:0000313" key="2">
    <source>
        <dbReference type="Proteomes" id="UP000824120"/>
    </source>
</evidence>
<evidence type="ECO:0000313" key="1">
    <source>
        <dbReference type="EMBL" id="KAG5577613.1"/>
    </source>
</evidence>
<comment type="caution">
    <text evidence="1">The sequence shown here is derived from an EMBL/GenBank/DDBJ whole genome shotgun (WGS) entry which is preliminary data.</text>
</comment>